<protein>
    <recommendedName>
        <fullName evidence="3">DUF1330 domain-containing protein</fullName>
    </recommendedName>
</protein>
<evidence type="ECO:0000313" key="2">
    <source>
        <dbReference type="Proteomes" id="UP001203607"/>
    </source>
</evidence>
<proteinExistence type="predicted"/>
<reference evidence="1 2" key="1">
    <citation type="submission" date="2022-05" db="EMBL/GenBank/DDBJ databases">
        <authorList>
            <person name="Park J.-S."/>
        </authorList>
    </citation>
    <scope>NUCLEOTIDE SEQUENCE [LARGE SCALE GENOMIC DNA]</scope>
    <source>
        <strain evidence="1 2">2012CJ35-5</strain>
    </source>
</reference>
<gene>
    <name evidence="1" type="ORF">M3P19_11230</name>
</gene>
<evidence type="ECO:0000313" key="1">
    <source>
        <dbReference type="EMBL" id="MCL6274585.1"/>
    </source>
</evidence>
<evidence type="ECO:0008006" key="3">
    <source>
        <dbReference type="Google" id="ProtNLM"/>
    </source>
</evidence>
<sequence>MKKTNVLFALLVSFYITFGYGQKTMEIHFNSEKVIEIAYANIRGGMEAQLNQDYFPKIIPIAAKYGGKVLGSFEVLAVTGGEVRPQLVAIFEWPNLQAHANLLNDKEAKKIFPIRDTALTDIKLSYFVVEKDVAVTFQSDKVYEFFSGWLTPEAQTALPQYFAKSEAPKLKYGPPKFLVDLKPAPGVKKEDYILIPDVTGIVEWNNTAAFYGLSADPDFKKVSHLLESSVSRLDMIHTKILMP</sequence>
<dbReference type="Proteomes" id="UP001203607">
    <property type="component" value="Unassembled WGS sequence"/>
</dbReference>
<organism evidence="1 2">
    <name type="scientific">Flagellimonas spongiicola</name>
    <dbReference type="NCBI Taxonomy" id="2942208"/>
    <lineage>
        <taxon>Bacteria</taxon>
        <taxon>Pseudomonadati</taxon>
        <taxon>Bacteroidota</taxon>
        <taxon>Flavobacteriia</taxon>
        <taxon>Flavobacteriales</taxon>
        <taxon>Flavobacteriaceae</taxon>
        <taxon>Flagellimonas</taxon>
    </lineage>
</organism>
<dbReference type="Gene3D" id="3.30.70.100">
    <property type="match status" value="1"/>
</dbReference>
<comment type="caution">
    <text evidence="1">The sequence shown here is derived from an EMBL/GenBank/DDBJ whole genome shotgun (WGS) entry which is preliminary data.</text>
</comment>
<name>A0ABT0PT99_9FLAO</name>
<keyword evidence="2" id="KW-1185">Reference proteome</keyword>
<accession>A0ABT0PT99</accession>
<dbReference type="InterPro" id="IPR011008">
    <property type="entry name" value="Dimeric_a/b-barrel"/>
</dbReference>
<dbReference type="RefSeq" id="WP_249657762.1">
    <property type="nucleotide sequence ID" value="NZ_JAMFMA010000002.1"/>
</dbReference>
<dbReference type="EMBL" id="JAMFMA010000002">
    <property type="protein sequence ID" value="MCL6274585.1"/>
    <property type="molecule type" value="Genomic_DNA"/>
</dbReference>
<dbReference type="SUPFAM" id="SSF54909">
    <property type="entry name" value="Dimeric alpha+beta barrel"/>
    <property type="match status" value="1"/>
</dbReference>